<accession>A0ABU1R7Y2</accession>
<dbReference type="RefSeq" id="WP_309990987.1">
    <property type="nucleotide sequence ID" value="NZ_JAVDTI010000007.1"/>
</dbReference>
<reference evidence="1 2" key="1">
    <citation type="submission" date="2023-07" db="EMBL/GenBank/DDBJ databases">
        <title>Sorghum-associated microbial communities from plants grown in Nebraska, USA.</title>
        <authorList>
            <person name="Schachtman D."/>
        </authorList>
    </citation>
    <scope>NUCLEOTIDE SEQUENCE [LARGE SCALE GENOMIC DNA]</scope>
    <source>
        <strain evidence="1 2">BE57</strain>
    </source>
</reference>
<protein>
    <recommendedName>
        <fullName evidence="3">HEPN domain-containing protein</fullName>
    </recommendedName>
</protein>
<evidence type="ECO:0000313" key="2">
    <source>
        <dbReference type="Proteomes" id="UP001264980"/>
    </source>
</evidence>
<evidence type="ECO:0008006" key="3">
    <source>
        <dbReference type="Google" id="ProtNLM"/>
    </source>
</evidence>
<proteinExistence type="predicted"/>
<keyword evidence="2" id="KW-1185">Reference proteome</keyword>
<sequence length="139" mass="15599">MASAATLKLLAFERLRDAECLIANGHAGAAYYIGGYAIELGLKAIVCKKLNIEIFEKDEVPRHIAKSFMVHDLSDLMILAGMASALEEKCRTDAGFQISWSLVSDWSEQRRYELACQAGKAKVFVFSLKIVIEWLQKNW</sequence>
<name>A0ABU1R7Y2_9BACT</name>
<dbReference type="EMBL" id="JAVDTI010000007">
    <property type="protein sequence ID" value="MDR6808705.1"/>
    <property type="molecule type" value="Genomic_DNA"/>
</dbReference>
<comment type="caution">
    <text evidence="1">The sequence shown here is derived from an EMBL/GenBank/DDBJ whole genome shotgun (WGS) entry which is preliminary data.</text>
</comment>
<evidence type="ECO:0000313" key="1">
    <source>
        <dbReference type="EMBL" id="MDR6808705.1"/>
    </source>
</evidence>
<dbReference type="Proteomes" id="UP001264980">
    <property type="component" value="Unassembled WGS sequence"/>
</dbReference>
<gene>
    <name evidence="1" type="ORF">J2W84_005769</name>
</gene>
<organism evidence="1 2">
    <name type="scientific">Dyadobacter fermentans</name>
    <dbReference type="NCBI Taxonomy" id="94254"/>
    <lineage>
        <taxon>Bacteria</taxon>
        <taxon>Pseudomonadati</taxon>
        <taxon>Bacteroidota</taxon>
        <taxon>Cytophagia</taxon>
        <taxon>Cytophagales</taxon>
        <taxon>Spirosomataceae</taxon>
        <taxon>Dyadobacter</taxon>
    </lineage>
</organism>